<dbReference type="Pfam" id="PF14214">
    <property type="entry name" value="Helitron_like_N"/>
    <property type="match status" value="1"/>
</dbReference>
<dbReference type="SUPFAM" id="SSF56219">
    <property type="entry name" value="DNase I-like"/>
    <property type="match status" value="1"/>
</dbReference>
<dbReference type="InterPro" id="IPR027417">
    <property type="entry name" value="P-loop_NTPase"/>
</dbReference>
<keyword evidence="1" id="KW-0067">ATP-binding</keyword>
<dbReference type="GO" id="GO:0005524">
    <property type="term" value="F:ATP binding"/>
    <property type="evidence" value="ECO:0007669"/>
    <property type="project" value="UniProtKB-KW"/>
</dbReference>
<dbReference type="InterPro" id="IPR051055">
    <property type="entry name" value="PIF1_helicase"/>
</dbReference>
<comment type="caution">
    <text evidence="5">The sequence shown here is derived from an EMBL/GenBank/DDBJ whole genome shotgun (WGS) entry which is preliminary data.</text>
</comment>
<sequence>MLECHVKMNALWVTETVSFVLCHKPSVEHRNITEESDWLLRGATEEEIKCEEKQTEEDSNANTNKSETADEEEDETLHDRQNHGIYQDSCSMPIDIGQEILDHGFEDIINLAPAEGNNPVKLLTDKDNEAKSFPHLFPLGQNTYHTSRQHYLTLARYFNNRILHADGRFAKCIEYIFFAQYMSEVQQVVQQVSVASRKGHSNSTGQKETATDHTDSLEDIVRTDDGYRFLRPIRGTPAYWEGQQKDLFAMVRQLGKPTFFLSFSSADLRWGGLLNTVLKQEGRTETAESLEYEERCALLRNNPVTAARIFDYRWHLFLNKVLLSPLQPLGKINDVWYRIEYAQRGSPHVHLFTWQESSPVIGKNTDDEVTQFIDKYISCKIPTDDQHLADIVTTVQKHSERHSKTCRKKNTVCRFNFPRPVSERTFITRRKEKPKCPKCQGQEENAECICSQYEQTFMKEEKAMEILAAVKEALLNKDNSVSNIQQLFGHVGINQEIWEKALKSVENRTQIILERDVNEVWINPYNPYLLKCWNANMDIQYITDVYACIVYIISYMSKSEREMGLLLRKTQEEATKHGNADAKEAMKKIGQAYLHNRDVSAQEAVYRITNMHLKESTRATVFVPTGDKIFRMTKPLSQLQKTGTKDIWMTGYVDRYKNRPQNDTFNAMCIATFASEYRVLSKAEETSKAAIKLQNSYGYISKRVRTKPAVIRYARFSETKNPELYFKSMLQLFLPYRKDEDLKPSPFSSFEHFYKNGTVELGDQTVSVMALVNSNRSRYDKETENLEEIKNNMNSTELLQDAWSKLCPEQEVERLESIIELEQSKVEDEGPLPPIPDLSMASKDICHLEKQQNIISRSEGLDLIRSLNEQQLSIFHKIQTWCVDKANGDNPDPLNVFITGGAGTGKSHLIRAIQYEANRLFATTRHHPDNISVLLTAPTGMAAYNLHASTIHSAFSIGINVTLPYMPLGEERLNSLRAKYVDLQIVIIDEVSMVSHDLLIYIHSRLRQIKQRGDFSPFANVSIIAVGDFYQLPPVMAKGLYTDNIPVNLWSSFKKAELETVVRQKDTTFAELLNRLRTRSKGEPMLQDDIAILQRRETGEQSSALHIFPTNSQVSDHNINQLKATCPDSITIEAQDYHYNKKTGKMEKRLTPHTKDNLTCLPRELPLGVSARVMLCKNIDVDDGLVNGVCGTVTHICDKEINGLPEAVYVEFDGIKVGTQRRKKYPPTIAALRKSTRIEPEEERANSKGVKRRQFPLSLAWAVTVHKVQGLTVDNAVVSLNKVFAAGQAYVALSRVTTLDGLIIQDFQEKAIYCNDDVTNALEVMPSFMESNVSKDEQTPDVLTLFLLNVQGLHNHVFDLVSCTQSLQPDCIAVTETWLTSDTPLHTVDITGYNFHSQPRSLSYGNSKHPSIMTLKHQQHGGVGMYCAHNTDYHILTGPKCDLECLIYKNVHHHVVVAVLYRPPSYPMSVFKHNLETLVIWLHEQSPSIVVMGDLNEDFLKSSSICNLMSKYGYTQYVTSPTTEKGTLIDHFYGKSEEYDFVLEVVPTYFSDHQGIRCSLKYIVSHMTS</sequence>
<keyword evidence="1" id="KW-0347">Helicase</keyword>
<dbReference type="Pfam" id="PF21530">
    <property type="entry name" value="Pif1_2B_dom"/>
    <property type="match status" value="1"/>
</dbReference>
<evidence type="ECO:0000256" key="3">
    <source>
        <dbReference type="SAM" id="MobiDB-lite"/>
    </source>
</evidence>
<dbReference type="Pfam" id="PF03372">
    <property type="entry name" value="Exo_endo_phos"/>
    <property type="match status" value="1"/>
</dbReference>
<dbReference type="Proteomes" id="UP001460270">
    <property type="component" value="Unassembled WGS sequence"/>
</dbReference>
<evidence type="ECO:0000313" key="6">
    <source>
        <dbReference type="Proteomes" id="UP001460270"/>
    </source>
</evidence>
<feature type="domain" description="AAA+ ATPase" evidence="4">
    <location>
        <begin position="892"/>
        <end position="1066"/>
    </location>
</feature>
<dbReference type="GO" id="GO:0006310">
    <property type="term" value="P:DNA recombination"/>
    <property type="evidence" value="ECO:0007669"/>
    <property type="project" value="UniProtKB-KW"/>
</dbReference>
<accession>A0AAW0N8E3</accession>
<keyword evidence="2" id="KW-0175">Coiled coil</keyword>
<dbReference type="GO" id="GO:0016787">
    <property type="term" value="F:hydrolase activity"/>
    <property type="evidence" value="ECO:0007669"/>
    <property type="project" value="UniProtKB-KW"/>
</dbReference>
<protein>
    <recommendedName>
        <fullName evidence="1">ATP-dependent DNA helicase</fullName>
        <ecNumber evidence="1">5.6.2.3</ecNumber>
    </recommendedName>
</protein>
<dbReference type="InterPro" id="IPR010285">
    <property type="entry name" value="DNA_helicase_pif1-like_DEAD"/>
</dbReference>
<dbReference type="InterPro" id="IPR049163">
    <property type="entry name" value="Pif1-like_2B_dom"/>
</dbReference>
<comment type="similarity">
    <text evidence="1">Belongs to the helicase family.</text>
</comment>
<dbReference type="Gene3D" id="3.60.10.10">
    <property type="entry name" value="Endonuclease/exonuclease/phosphatase"/>
    <property type="match status" value="1"/>
</dbReference>
<evidence type="ECO:0000259" key="4">
    <source>
        <dbReference type="SMART" id="SM00382"/>
    </source>
</evidence>
<dbReference type="CDD" id="cd18809">
    <property type="entry name" value="SF1_C_RecD"/>
    <property type="match status" value="1"/>
</dbReference>
<dbReference type="InterPro" id="IPR005135">
    <property type="entry name" value="Endo/exonuclease/phosphatase"/>
</dbReference>
<dbReference type="InterPro" id="IPR025476">
    <property type="entry name" value="Helitron_helicase-like"/>
</dbReference>
<evidence type="ECO:0000313" key="5">
    <source>
        <dbReference type="EMBL" id="KAK7891183.1"/>
    </source>
</evidence>
<keyword evidence="1" id="KW-0233">DNA recombination</keyword>
<keyword evidence="1" id="KW-0378">Hydrolase</keyword>
<keyword evidence="1" id="KW-0227">DNA damage</keyword>
<dbReference type="InterPro" id="IPR003593">
    <property type="entry name" value="AAA+_ATPase"/>
</dbReference>
<comment type="cofactor">
    <cofactor evidence="1">
        <name>Mg(2+)</name>
        <dbReference type="ChEBI" id="CHEBI:18420"/>
    </cofactor>
</comment>
<dbReference type="Gene3D" id="3.40.50.300">
    <property type="entry name" value="P-loop containing nucleotide triphosphate hydrolases"/>
    <property type="match status" value="1"/>
</dbReference>
<organism evidence="5 6">
    <name type="scientific">Mugilogobius chulae</name>
    <name type="common">yellowstripe goby</name>
    <dbReference type="NCBI Taxonomy" id="88201"/>
    <lineage>
        <taxon>Eukaryota</taxon>
        <taxon>Metazoa</taxon>
        <taxon>Chordata</taxon>
        <taxon>Craniata</taxon>
        <taxon>Vertebrata</taxon>
        <taxon>Euteleostomi</taxon>
        <taxon>Actinopterygii</taxon>
        <taxon>Neopterygii</taxon>
        <taxon>Teleostei</taxon>
        <taxon>Neoteleostei</taxon>
        <taxon>Acanthomorphata</taxon>
        <taxon>Gobiaria</taxon>
        <taxon>Gobiiformes</taxon>
        <taxon>Gobioidei</taxon>
        <taxon>Gobiidae</taxon>
        <taxon>Gobionellinae</taxon>
        <taxon>Mugilogobius</taxon>
    </lineage>
</organism>
<gene>
    <name evidence="5" type="ORF">WMY93_023146</name>
</gene>
<keyword evidence="1" id="KW-0547">Nucleotide-binding</keyword>
<dbReference type="GO" id="GO:0000723">
    <property type="term" value="P:telomere maintenance"/>
    <property type="evidence" value="ECO:0007669"/>
    <property type="project" value="InterPro"/>
</dbReference>
<keyword evidence="6" id="KW-1185">Reference proteome</keyword>
<dbReference type="GO" id="GO:0006281">
    <property type="term" value="P:DNA repair"/>
    <property type="evidence" value="ECO:0007669"/>
    <property type="project" value="UniProtKB-KW"/>
</dbReference>
<feature type="coiled-coil region" evidence="2">
    <location>
        <begin position="772"/>
        <end position="799"/>
    </location>
</feature>
<feature type="region of interest" description="Disordered" evidence="3">
    <location>
        <begin position="49"/>
        <end position="78"/>
    </location>
</feature>
<keyword evidence="1" id="KW-0234">DNA repair</keyword>
<dbReference type="PANTHER" id="PTHR47642">
    <property type="entry name" value="ATP-DEPENDENT DNA HELICASE"/>
    <property type="match status" value="1"/>
</dbReference>
<evidence type="ECO:0000256" key="2">
    <source>
        <dbReference type="SAM" id="Coils"/>
    </source>
</evidence>
<feature type="region of interest" description="Disordered" evidence="3">
    <location>
        <begin position="196"/>
        <end position="217"/>
    </location>
</feature>
<dbReference type="EMBL" id="JBBPFD010000017">
    <property type="protein sequence ID" value="KAK7891183.1"/>
    <property type="molecule type" value="Genomic_DNA"/>
</dbReference>
<proteinExistence type="inferred from homology"/>
<dbReference type="Pfam" id="PF05970">
    <property type="entry name" value="PIF1"/>
    <property type="match status" value="1"/>
</dbReference>
<dbReference type="PANTHER" id="PTHR47642:SF3">
    <property type="entry name" value="ATP-DEPENDENT DNA HELICASE"/>
    <property type="match status" value="1"/>
</dbReference>
<dbReference type="SUPFAM" id="SSF52540">
    <property type="entry name" value="P-loop containing nucleoside triphosphate hydrolases"/>
    <property type="match status" value="2"/>
</dbReference>
<dbReference type="SMART" id="SM00382">
    <property type="entry name" value="AAA"/>
    <property type="match status" value="1"/>
</dbReference>
<dbReference type="InterPro" id="IPR036691">
    <property type="entry name" value="Endo/exonu/phosph_ase_sf"/>
</dbReference>
<evidence type="ECO:0000256" key="1">
    <source>
        <dbReference type="RuleBase" id="RU363044"/>
    </source>
</evidence>
<dbReference type="GO" id="GO:0043139">
    <property type="term" value="F:5'-3' DNA helicase activity"/>
    <property type="evidence" value="ECO:0007669"/>
    <property type="project" value="UniProtKB-EC"/>
</dbReference>
<reference evidence="6" key="1">
    <citation type="submission" date="2024-04" db="EMBL/GenBank/DDBJ databases">
        <title>Salinicola lusitanus LLJ914,a marine bacterium isolated from the Okinawa Trough.</title>
        <authorList>
            <person name="Li J."/>
        </authorList>
    </citation>
    <scope>NUCLEOTIDE SEQUENCE [LARGE SCALE GENOMIC DNA]</scope>
</reference>
<name>A0AAW0N8E3_9GOBI</name>
<dbReference type="EC" id="5.6.2.3" evidence="1"/>
<comment type="catalytic activity">
    <reaction evidence="1">
        <text>ATP + H2O = ADP + phosphate + H(+)</text>
        <dbReference type="Rhea" id="RHEA:13065"/>
        <dbReference type="ChEBI" id="CHEBI:15377"/>
        <dbReference type="ChEBI" id="CHEBI:15378"/>
        <dbReference type="ChEBI" id="CHEBI:30616"/>
        <dbReference type="ChEBI" id="CHEBI:43474"/>
        <dbReference type="ChEBI" id="CHEBI:456216"/>
        <dbReference type="EC" id="5.6.2.3"/>
    </reaction>
</comment>